<dbReference type="Proteomes" id="UP001054945">
    <property type="component" value="Unassembled WGS sequence"/>
</dbReference>
<dbReference type="AlphaFoldDB" id="A0AAV4MW84"/>
<evidence type="ECO:0000313" key="2">
    <source>
        <dbReference type="Proteomes" id="UP001054945"/>
    </source>
</evidence>
<keyword evidence="2" id="KW-1185">Reference proteome</keyword>
<gene>
    <name evidence="1" type="ORF">CEXT_93031</name>
</gene>
<proteinExistence type="predicted"/>
<dbReference type="EMBL" id="BPLR01002651">
    <property type="protein sequence ID" value="GIX76144.1"/>
    <property type="molecule type" value="Genomic_DNA"/>
</dbReference>
<organism evidence="1 2">
    <name type="scientific">Caerostris extrusa</name>
    <name type="common">Bark spider</name>
    <name type="synonym">Caerostris bankana</name>
    <dbReference type="NCBI Taxonomy" id="172846"/>
    <lineage>
        <taxon>Eukaryota</taxon>
        <taxon>Metazoa</taxon>
        <taxon>Ecdysozoa</taxon>
        <taxon>Arthropoda</taxon>
        <taxon>Chelicerata</taxon>
        <taxon>Arachnida</taxon>
        <taxon>Araneae</taxon>
        <taxon>Araneomorphae</taxon>
        <taxon>Entelegynae</taxon>
        <taxon>Araneoidea</taxon>
        <taxon>Araneidae</taxon>
        <taxon>Caerostris</taxon>
    </lineage>
</organism>
<reference evidence="1 2" key="1">
    <citation type="submission" date="2021-06" db="EMBL/GenBank/DDBJ databases">
        <title>Caerostris extrusa draft genome.</title>
        <authorList>
            <person name="Kono N."/>
            <person name="Arakawa K."/>
        </authorList>
    </citation>
    <scope>NUCLEOTIDE SEQUENCE [LARGE SCALE GENOMIC DNA]</scope>
</reference>
<accession>A0AAV4MW84</accession>
<sequence>MQRFVTLLPGSHGGMGTLSLPNDAVILLVDWEVPQEDSCFFGQPLGCLLLFFFFMQKAVEGDGVSIGCSYLVRSPCPRGVTAAKKHLMRDLASNACSQFICS</sequence>
<comment type="caution">
    <text evidence="1">The sequence shown here is derived from an EMBL/GenBank/DDBJ whole genome shotgun (WGS) entry which is preliminary data.</text>
</comment>
<evidence type="ECO:0000313" key="1">
    <source>
        <dbReference type="EMBL" id="GIX76144.1"/>
    </source>
</evidence>
<name>A0AAV4MW84_CAEEX</name>
<protein>
    <submittedName>
        <fullName evidence="1">Uncharacterized protein</fullName>
    </submittedName>
</protein>